<accession>A0ABC9A1N6</accession>
<keyword evidence="1" id="KW-1133">Transmembrane helix</keyword>
<dbReference type="AlphaFoldDB" id="A0ABC9A1N6"/>
<protein>
    <recommendedName>
        <fullName evidence="4">Protein COFACTOR ASSEMBLY OF COMPLEX C SUBUNIT B CCB3, chloroplastic</fullName>
    </recommendedName>
</protein>
<name>A0ABC9A1N6_9POAL</name>
<dbReference type="PANTHER" id="PTHR33219:SF14">
    <property type="entry name" value="PROTEIN COFACTOR ASSEMBLY OF COMPLEX C SUBUNIT B CCB3, CHLOROPLASTIC-RELATED"/>
    <property type="match status" value="1"/>
</dbReference>
<dbReference type="InterPro" id="IPR003425">
    <property type="entry name" value="CCB3/YggT"/>
</dbReference>
<gene>
    <name evidence="2" type="ORF">URODEC1_LOCUS50977</name>
</gene>
<sequence>MEASLLVARKPCMPRTTLSARRPASTRRSLVVAAAGHTKAQQGMTPARRRHGMLAAAAAGGALAVLPCHASAPAPAPVVLGDLLEPATAKAVAGVAGPALSALGFLFILRIVMSWYPRLPVTEFPYVLAYAPTEPFLAVTRRVIPPLGGVDVTPVVWFGLVSFLNEILVGPQGLLVLLSQQQQL</sequence>
<reference evidence="2" key="1">
    <citation type="submission" date="2024-10" db="EMBL/GenBank/DDBJ databases">
        <authorList>
            <person name="Ryan C."/>
        </authorList>
    </citation>
    <scope>NUCLEOTIDE SEQUENCE [LARGE SCALE GENOMIC DNA]</scope>
</reference>
<keyword evidence="1" id="KW-0472">Membrane</keyword>
<dbReference type="EMBL" id="OZ075130">
    <property type="protein sequence ID" value="CAL4971965.1"/>
    <property type="molecule type" value="Genomic_DNA"/>
</dbReference>
<evidence type="ECO:0000256" key="1">
    <source>
        <dbReference type="SAM" id="Phobius"/>
    </source>
</evidence>
<dbReference type="Pfam" id="PF02325">
    <property type="entry name" value="CCB3_YggT"/>
    <property type="match status" value="1"/>
</dbReference>
<feature type="transmembrane region" description="Helical" evidence="1">
    <location>
        <begin position="92"/>
        <end position="112"/>
    </location>
</feature>
<keyword evidence="1" id="KW-0812">Transmembrane</keyword>
<evidence type="ECO:0000313" key="2">
    <source>
        <dbReference type="EMBL" id="CAL4971965.1"/>
    </source>
</evidence>
<proteinExistence type="predicted"/>
<evidence type="ECO:0008006" key="4">
    <source>
        <dbReference type="Google" id="ProtNLM"/>
    </source>
</evidence>
<keyword evidence="3" id="KW-1185">Reference proteome</keyword>
<evidence type="ECO:0000313" key="3">
    <source>
        <dbReference type="Proteomes" id="UP001497457"/>
    </source>
</evidence>
<feature type="transmembrane region" description="Helical" evidence="1">
    <location>
        <begin position="52"/>
        <end position="72"/>
    </location>
</feature>
<organism evidence="2 3">
    <name type="scientific">Urochloa decumbens</name>
    <dbReference type="NCBI Taxonomy" id="240449"/>
    <lineage>
        <taxon>Eukaryota</taxon>
        <taxon>Viridiplantae</taxon>
        <taxon>Streptophyta</taxon>
        <taxon>Embryophyta</taxon>
        <taxon>Tracheophyta</taxon>
        <taxon>Spermatophyta</taxon>
        <taxon>Magnoliopsida</taxon>
        <taxon>Liliopsida</taxon>
        <taxon>Poales</taxon>
        <taxon>Poaceae</taxon>
        <taxon>PACMAD clade</taxon>
        <taxon>Panicoideae</taxon>
        <taxon>Panicodae</taxon>
        <taxon>Paniceae</taxon>
        <taxon>Melinidinae</taxon>
        <taxon>Urochloa</taxon>
    </lineage>
</organism>
<dbReference type="Proteomes" id="UP001497457">
    <property type="component" value="Chromosome 20rd"/>
</dbReference>
<dbReference type="PANTHER" id="PTHR33219">
    <property type="entry name" value="YLMG HOMOLOG PROTEIN 2, CHLOROPLASTIC"/>
    <property type="match status" value="1"/>
</dbReference>